<keyword evidence="5 6" id="KW-0961">Cell wall biogenesis/degradation</keyword>
<reference evidence="8 9" key="1">
    <citation type="submission" date="2017-11" db="EMBL/GenBank/DDBJ databases">
        <title>Genome-resolved metagenomics identifies genetic mobility, metabolic interactions, and unexpected diversity in perchlorate-reducing communities.</title>
        <authorList>
            <person name="Barnum T.P."/>
            <person name="Figueroa I.A."/>
            <person name="Carlstrom C.I."/>
            <person name="Lucas L.N."/>
            <person name="Engelbrektson A.L."/>
            <person name="Coates J.D."/>
        </authorList>
    </citation>
    <scope>NUCLEOTIDE SEQUENCE [LARGE SCALE GENOMIC DNA]</scope>
    <source>
        <strain evidence="8">BM706</strain>
    </source>
</reference>
<dbReference type="HAMAP" id="MF_00867">
    <property type="entry name" value="KhpB"/>
    <property type="match status" value="1"/>
</dbReference>
<comment type="function">
    <text evidence="6">A probable RNA chaperone. Forms a complex with KhpA which binds to cellular RNA and controls its expression. Plays a role in peptidoglycan (PG) homeostasis and cell length regulation.</text>
</comment>
<dbReference type="GO" id="GO:0009252">
    <property type="term" value="P:peptidoglycan biosynthetic process"/>
    <property type="evidence" value="ECO:0007669"/>
    <property type="project" value="UniProtKB-UniRule"/>
</dbReference>
<dbReference type="GO" id="GO:0005737">
    <property type="term" value="C:cytoplasm"/>
    <property type="evidence" value="ECO:0007669"/>
    <property type="project" value="UniProtKB-SubCell"/>
</dbReference>
<gene>
    <name evidence="6" type="primary">khpB</name>
    <name evidence="6" type="synonym">eloR</name>
    <name evidence="8" type="ORF">C0601_09050</name>
</gene>
<dbReference type="Gene3D" id="3.30.30.80">
    <property type="entry name" value="probable RNA-binding protein from clostridium symbiosum atcc 14940"/>
    <property type="match status" value="1"/>
</dbReference>
<comment type="subcellular location">
    <subcellularLocation>
        <location evidence="6">Cytoplasm</location>
    </subcellularLocation>
</comment>
<comment type="similarity">
    <text evidence="6">Belongs to the KhpB RNA-binding protein family.</text>
</comment>
<dbReference type="CDD" id="cd02644">
    <property type="entry name" value="R3H_jag"/>
    <property type="match status" value="1"/>
</dbReference>
<evidence type="ECO:0000256" key="1">
    <source>
        <dbReference type="ARBA" id="ARBA00022490"/>
    </source>
</evidence>
<accession>A0A2N5ZE12</accession>
<keyword evidence="4 6" id="KW-0143">Chaperone</keyword>
<dbReference type="Pfam" id="PF14804">
    <property type="entry name" value="Jag_N"/>
    <property type="match status" value="1"/>
</dbReference>
<evidence type="ECO:0000256" key="2">
    <source>
        <dbReference type="ARBA" id="ARBA00022884"/>
    </source>
</evidence>
<dbReference type="GO" id="GO:0008360">
    <property type="term" value="P:regulation of cell shape"/>
    <property type="evidence" value="ECO:0007669"/>
    <property type="project" value="UniProtKB-KW"/>
</dbReference>
<comment type="caution">
    <text evidence="8">The sequence shown here is derived from an EMBL/GenBank/DDBJ whole genome shotgun (WGS) entry which is preliminary data.</text>
</comment>
<dbReference type="Gene3D" id="3.30.300.20">
    <property type="match status" value="1"/>
</dbReference>
<dbReference type="Gene3D" id="3.30.1370.50">
    <property type="entry name" value="R3H-like domain"/>
    <property type="match status" value="1"/>
</dbReference>
<dbReference type="InterPro" id="IPR038247">
    <property type="entry name" value="Jag_N_dom_sf"/>
</dbReference>
<evidence type="ECO:0000259" key="7">
    <source>
        <dbReference type="PROSITE" id="PS51061"/>
    </source>
</evidence>
<feature type="region of interest" description="Jag_N domain" evidence="6">
    <location>
        <begin position="4"/>
        <end position="54"/>
    </location>
</feature>
<dbReference type="NCBIfam" id="NF041568">
    <property type="entry name" value="Jag_EloR"/>
    <property type="match status" value="1"/>
</dbReference>
<evidence type="ECO:0000256" key="4">
    <source>
        <dbReference type="ARBA" id="ARBA00023186"/>
    </source>
</evidence>
<evidence type="ECO:0000256" key="3">
    <source>
        <dbReference type="ARBA" id="ARBA00022960"/>
    </source>
</evidence>
<dbReference type="GO" id="GO:0071555">
    <property type="term" value="P:cell wall organization"/>
    <property type="evidence" value="ECO:0007669"/>
    <property type="project" value="UniProtKB-KW"/>
</dbReference>
<dbReference type="InterPro" id="IPR015946">
    <property type="entry name" value="KH_dom-like_a/b"/>
</dbReference>
<organism evidence="8 9">
    <name type="scientific">Muiribacterium halophilum</name>
    <dbReference type="NCBI Taxonomy" id="2053465"/>
    <lineage>
        <taxon>Bacteria</taxon>
        <taxon>Candidatus Muiribacteriota</taxon>
        <taxon>Candidatus Muiribacteriia</taxon>
        <taxon>Candidatus Muiribacteriales</taxon>
        <taxon>Candidatus Muiribacteriaceae</taxon>
        <taxon>Candidatus Muiribacterium</taxon>
    </lineage>
</organism>
<dbReference type="InterPro" id="IPR039247">
    <property type="entry name" value="KhpB"/>
</dbReference>
<dbReference type="PANTHER" id="PTHR35800">
    <property type="entry name" value="PROTEIN JAG"/>
    <property type="match status" value="1"/>
</dbReference>
<feature type="domain" description="R3H" evidence="7">
    <location>
        <begin position="148"/>
        <end position="214"/>
    </location>
</feature>
<keyword evidence="2 6" id="KW-0694">RNA-binding</keyword>
<dbReference type="Pfam" id="PF01424">
    <property type="entry name" value="R3H"/>
    <property type="match status" value="1"/>
</dbReference>
<dbReference type="InterPro" id="IPR001374">
    <property type="entry name" value="R3H_dom"/>
</dbReference>
<evidence type="ECO:0000256" key="6">
    <source>
        <dbReference type="HAMAP-Rule" id="MF_00867"/>
    </source>
</evidence>
<dbReference type="PROSITE" id="PS51061">
    <property type="entry name" value="R3H"/>
    <property type="match status" value="1"/>
</dbReference>
<dbReference type="AlphaFoldDB" id="A0A2N5ZE12"/>
<sequence>MKIQTEGKTIQLAKEEAMKKLQITDEEIVEFNIIEEETKGIFGFGSKNALVEAKVKDPVLFFAKEFLTGLLNKMNLGHFDLDIETEGKDKIINIRISIASKSLLIGRYGKTLNSLEYLTKIYINRKFEEYDEKPGKLNLYLDVEDYRKEKLEKLESIANRLAEKVKTTGKSMEMKPMTARERKIIHMNFKNDPAIKTFSKGQDPFRKVVLSTKKK</sequence>
<evidence type="ECO:0000313" key="9">
    <source>
        <dbReference type="Proteomes" id="UP000234857"/>
    </source>
</evidence>
<dbReference type="SUPFAM" id="SSF82708">
    <property type="entry name" value="R3H domain"/>
    <property type="match status" value="1"/>
</dbReference>
<name>A0A2N5ZE12_MUIH1</name>
<comment type="subunit">
    <text evidence="6">Forms a complex with KhpA.</text>
</comment>
<dbReference type="SMART" id="SM01245">
    <property type="entry name" value="Jag_N"/>
    <property type="match status" value="1"/>
</dbReference>
<evidence type="ECO:0000313" key="8">
    <source>
        <dbReference type="EMBL" id="PLX16864.1"/>
    </source>
</evidence>
<dbReference type="PANTHER" id="PTHR35800:SF1">
    <property type="entry name" value="RNA-BINDING PROTEIN KHPB"/>
    <property type="match status" value="1"/>
</dbReference>
<dbReference type="Pfam" id="PF13083">
    <property type="entry name" value="KH_KhpA-B"/>
    <property type="match status" value="1"/>
</dbReference>
<evidence type="ECO:0000256" key="5">
    <source>
        <dbReference type="ARBA" id="ARBA00023316"/>
    </source>
</evidence>
<comment type="domain">
    <text evidence="6">Has an N-terminal Jag-N domain and 2 RNA-binding domains (KH and R3H).</text>
</comment>
<dbReference type="CDD" id="cd02414">
    <property type="entry name" value="KH-II_Jag"/>
    <property type="match status" value="1"/>
</dbReference>
<dbReference type="SMART" id="SM00393">
    <property type="entry name" value="R3H"/>
    <property type="match status" value="1"/>
</dbReference>
<keyword evidence="1 6" id="KW-0963">Cytoplasm</keyword>
<dbReference type="Proteomes" id="UP000234857">
    <property type="component" value="Unassembled WGS sequence"/>
</dbReference>
<proteinExistence type="inferred from homology"/>
<protein>
    <recommendedName>
        <fullName evidence="6">RNA-binding protein KhpB</fullName>
    </recommendedName>
    <alternativeName>
        <fullName evidence="6">RNA-binding protein EloR</fullName>
    </alternativeName>
</protein>
<dbReference type="InterPro" id="IPR038008">
    <property type="entry name" value="Jag_KH"/>
</dbReference>
<dbReference type="InterPro" id="IPR032782">
    <property type="entry name" value="KhpB_N"/>
</dbReference>
<dbReference type="EMBL" id="PKTG01000102">
    <property type="protein sequence ID" value="PLX16864.1"/>
    <property type="molecule type" value="Genomic_DNA"/>
</dbReference>
<dbReference type="InterPro" id="IPR036867">
    <property type="entry name" value="R3H_dom_sf"/>
</dbReference>
<keyword evidence="3 6" id="KW-0133">Cell shape</keyword>
<dbReference type="GO" id="GO:0003723">
    <property type="term" value="F:RNA binding"/>
    <property type="evidence" value="ECO:0007669"/>
    <property type="project" value="UniProtKB-UniRule"/>
</dbReference>
<dbReference type="InterPro" id="IPR034079">
    <property type="entry name" value="R3H_KhpB"/>
</dbReference>